<dbReference type="InterPro" id="IPR044878">
    <property type="entry name" value="UbiA_sf"/>
</dbReference>
<evidence type="ECO:0000313" key="7">
    <source>
        <dbReference type="EMBL" id="WZN39906.1"/>
    </source>
</evidence>
<evidence type="ECO:0000313" key="8">
    <source>
        <dbReference type="Proteomes" id="UP001485459"/>
    </source>
</evidence>
<reference evidence="8" key="1">
    <citation type="submission" date="2024-03" db="EMBL/GenBank/DDBJ databases">
        <title>Chitinophaga horti sp. nov., isolated from garden soil.</title>
        <authorList>
            <person name="Lee D.S."/>
            <person name="Han D.M."/>
            <person name="Baek J.H."/>
            <person name="Choi D.G."/>
            <person name="Jeon J.H."/>
            <person name="Jeon C.O."/>
        </authorList>
    </citation>
    <scope>NUCLEOTIDE SEQUENCE [LARGE SCALE GENOMIC DNA]</scope>
    <source>
        <strain evidence="8">GPA1</strain>
    </source>
</reference>
<feature type="transmembrane region" description="Helical" evidence="6">
    <location>
        <begin position="47"/>
        <end position="67"/>
    </location>
</feature>
<feature type="transmembrane region" description="Helical" evidence="6">
    <location>
        <begin position="221"/>
        <end position="244"/>
    </location>
</feature>
<evidence type="ECO:0000256" key="5">
    <source>
        <dbReference type="ARBA" id="ARBA00023136"/>
    </source>
</evidence>
<dbReference type="RefSeq" id="WP_341834870.1">
    <property type="nucleotide sequence ID" value="NZ_CP149822.1"/>
</dbReference>
<dbReference type="Proteomes" id="UP001485459">
    <property type="component" value="Chromosome"/>
</dbReference>
<dbReference type="PANTHER" id="PTHR42723">
    <property type="entry name" value="CHLOROPHYLL SYNTHASE"/>
    <property type="match status" value="1"/>
</dbReference>
<dbReference type="CDD" id="cd13961">
    <property type="entry name" value="PT_UbiA_DGGGPS"/>
    <property type="match status" value="1"/>
</dbReference>
<feature type="transmembrane region" description="Helical" evidence="6">
    <location>
        <begin position="256"/>
        <end position="275"/>
    </location>
</feature>
<name>A0ABZ2YJM6_9BACT</name>
<gene>
    <name evidence="7" type="ORF">WJU16_18170</name>
</gene>
<feature type="transmembrane region" description="Helical" evidence="6">
    <location>
        <begin position="12"/>
        <end position="35"/>
    </location>
</feature>
<feature type="transmembrane region" description="Helical" evidence="6">
    <location>
        <begin position="176"/>
        <end position="200"/>
    </location>
</feature>
<evidence type="ECO:0000256" key="1">
    <source>
        <dbReference type="ARBA" id="ARBA00004141"/>
    </source>
</evidence>
<dbReference type="PANTHER" id="PTHR42723:SF1">
    <property type="entry name" value="CHLOROPHYLL SYNTHASE, CHLOROPLASTIC"/>
    <property type="match status" value="1"/>
</dbReference>
<dbReference type="Pfam" id="PF01040">
    <property type="entry name" value="UbiA"/>
    <property type="match status" value="1"/>
</dbReference>
<organism evidence="7 8">
    <name type="scientific">Chitinophaga pollutisoli</name>
    <dbReference type="NCBI Taxonomy" id="3133966"/>
    <lineage>
        <taxon>Bacteria</taxon>
        <taxon>Pseudomonadati</taxon>
        <taxon>Bacteroidota</taxon>
        <taxon>Chitinophagia</taxon>
        <taxon>Chitinophagales</taxon>
        <taxon>Chitinophagaceae</taxon>
        <taxon>Chitinophaga</taxon>
    </lineage>
</organism>
<sequence length="313" mass="34627">MKFCILFLKLIRWPNLVIIFLTQWLFQYCVITPLLRAAGLEPKMSVAEFLMISAAYMLVAAAGYIINDYFDLGIDTVNKPGKVCITRGISRTGALAAYGLMNAAAAGLAWVVSLELGGWAPLYCILGCIVLLYCYSAFFKKRFLIGNILVAGISASAMPVLTLVEGDAAGIFPDTLRYITIYTFLYTGFAFIISFARELVKDLEDVEGDRRYGGRTMPIVLGARTAHWIVAGSLLSLIGVLAALQPFLWTQQDGGPSMLSLYSICLIILPLAWILRKVFGARAVQDYHRLSTWIKIVMLTGILSMLFIQFMIL</sequence>
<dbReference type="Gene3D" id="1.10.357.140">
    <property type="entry name" value="UbiA prenyltransferase"/>
    <property type="match status" value="1"/>
</dbReference>
<evidence type="ECO:0000256" key="2">
    <source>
        <dbReference type="ARBA" id="ARBA00022475"/>
    </source>
</evidence>
<evidence type="ECO:0000256" key="3">
    <source>
        <dbReference type="ARBA" id="ARBA00022692"/>
    </source>
</evidence>
<evidence type="ECO:0000256" key="6">
    <source>
        <dbReference type="SAM" id="Phobius"/>
    </source>
</evidence>
<comment type="subcellular location">
    <subcellularLocation>
        <location evidence="1">Membrane</location>
        <topology evidence="1">Multi-pass membrane protein</topology>
    </subcellularLocation>
</comment>
<keyword evidence="8" id="KW-1185">Reference proteome</keyword>
<keyword evidence="4 6" id="KW-1133">Transmembrane helix</keyword>
<keyword evidence="2" id="KW-1003">Cell membrane</keyword>
<dbReference type="EMBL" id="CP149822">
    <property type="protein sequence ID" value="WZN39906.1"/>
    <property type="molecule type" value="Genomic_DNA"/>
</dbReference>
<accession>A0ABZ2YJM6</accession>
<dbReference type="InterPro" id="IPR000537">
    <property type="entry name" value="UbiA_prenyltransferase"/>
</dbReference>
<feature type="transmembrane region" description="Helical" evidence="6">
    <location>
        <begin position="143"/>
        <end position="164"/>
    </location>
</feature>
<proteinExistence type="predicted"/>
<protein>
    <submittedName>
        <fullName evidence="7">Geranylgeranylglycerol-phosphate geranylgeranyltransferase</fullName>
    </submittedName>
</protein>
<feature type="transmembrane region" description="Helical" evidence="6">
    <location>
        <begin position="118"/>
        <end position="136"/>
    </location>
</feature>
<dbReference type="InterPro" id="IPR050475">
    <property type="entry name" value="Prenyltransferase_related"/>
</dbReference>
<dbReference type="Gene3D" id="1.20.120.1780">
    <property type="entry name" value="UbiA prenyltransferase"/>
    <property type="match status" value="1"/>
</dbReference>
<feature type="transmembrane region" description="Helical" evidence="6">
    <location>
        <begin position="296"/>
        <end position="312"/>
    </location>
</feature>
<feature type="transmembrane region" description="Helical" evidence="6">
    <location>
        <begin position="88"/>
        <end position="112"/>
    </location>
</feature>
<keyword evidence="3 6" id="KW-0812">Transmembrane</keyword>
<evidence type="ECO:0000256" key="4">
    <source>
        <dbReference type="ARBA" id="ARBA00022989"/>
    </source>
</evidence>
<keyword evidence="5 6" id="KW-0472">Membrane</keyword>